<evidence type="ECO:0000313" key="2">
    <source>
        <dbReference type="EMBL" id="HJG28175.1"/>
    </source>
</evidence>
<dbReference type="InterPro" id="IPR036736">
    <property type="entry name" value="ACP-like_sf"/>
</dbReference>
<organism evidence="2 3">
    <name type="scientific">Subdoligranulum variabile</name>
    <dbReference type="NCBI Taxonomy" id="214851"/>
    <lineage>
        <taxon>Bacteria</taxon>
        <taxon>Bacillati</taxon>
        <taxon>Bacillota</taxon>
        <taxon>Clostridia</taxon>
        <taxon>Eubacteriales</taxon>
        <taxon>Oscillospiraceae</taxon>
        <taxon>Subdoligranulum</taxon>
    </lineage>
</organism>
<reference evidence="2" key="2">
    <citation type="submission" date="2021-09" db="EMBL/GenBank/DDBJ databases">
        <authorList>
            <person name="Gilroy R."/>
        </authorList>
    </citation>
    <scope>NUCLEOTIDE SEQUENCE</scope>
    <source>
        <strain evidence="2">ChiBcec21-2208</strain>
    </source>
</reference>
<accession>A0A921IIV5</accession>
<proteinExistence type="predicted"/>
<dbReference type="Proteomes" id="UP000782880">
    <property type="component" value="Unassembled WGS sequence"/>
</dbReference>
<sequence length="79" mass="8664">MTFEELQELLAEQFSCDTAELSRGVALGDLGADHEDMVELAWGLGEAVGVEIDESELSVDMTVGELWRFVVDLAENAEM</sequence>
<dbReference type="Pfam" id="PF00550">
    <property type="entry name" value="PP-binding"/>
    <property type="match status" value="1"/>
</dbReference>
<comment type="caution">
    <text evidence="2">The sequence shown here is derived from an EMBL/GenBank/DDBJ whole genome shotgun (WGS) entry which is preliminary data.</text>
</comment>
<protein>
    <submittedName>
        <fullName evidence="2">Phosphopantetheine-binding protein</fullName>
    </submittedName>
</protein>
<dbReference type="Gene3D" id="1.10.1200.10">
    <property type="entry name" value="ACP-like"/>
    <property type="match status" value="1"/>
</dbReference>
<dbReference type="PROSITE" id="PS50075">
    <property type="entry name" value="CARRIER"/>
    <property type="match status" value="1"/>
</dbReference>
<name>A0A921IIV5_9FIRM</name>
<reference evidence="2" key="1">
    <citation type="journal article" date="2021" name="PeerJ">
        <title>Extensive microbial diversity within the chicken gut microbiome revealed by metagenomics and culture.</title>
        <authorList>
            <person name="Gilroy R."/>
            <person name="Ravi A."/>
            <person name="Getino M."/>
            <person name="Pursley I."/>
            <person name="Horton D.L."/>
            <person name="Alikhan N.F."/>
            <person name="Baker D."/>
            <person name="Gharbi K."/>
            <person name="Hall N."/>
            <person name="Watson M."/>
            <person name="Adriaenssens E.M."/>
            <person name="Foster-Nyarko E."/>
            <person name="Jarju S."/>
            <person name="Secka A."/>
            <person name="Antonio M."/>
            <person name="Oren A."/>
            <person name="Chaudhuri R.R."/>
            <person name="La Ragione R."/>
            <person name="Hildebrand F."/>
            <person name="Pallen M.J."/>
        </authorList>
    </citation>
    <scope>NUCLEOTIDE SEQUENCE</scope>
    <source>
        <strain evidence="2">ChiBcec21-2208</strain>
    </source>
</reference>
<feature type="domain" description="Carrier" evidence="1">
    <location>
        <begin position="1"/>
        <end position="74"/>
    </location>
</feature>
<evidence type="ECO:0000259" key="1">
    <source>
        <dbReference type="PROSITE" id="PS50075"/>
    </source>
</evidence>
<dbReference type="EMBL" id="DYVE01000155">
    <property type="protein sequence ID" value="HJG28175.1"/>
    <property type="molecule type" value="Genomic_DNA"/>
</dbReference>
<gene>
    <name evidence="2" type="ORF">K8V20_05975</name>
</gene>
<dbReference type="SUPFAM" id="SSF47336">
    <property type="entry name" value="ACP-like"/>
    <property type="match status" value="1"/>
</dbReference>
<dbReference type="AlphaFoldDB" id="A0A921IIV5"/>
<evidence type="ECO:0000313" key="3">
    <source>
        <dbReference type="Proteomes" id="UP000782880"/>
    </source>
</evidence>
<dbReference type="InterPro" id="IPR009081">
    <property type="entry name" value="PP-bd_ACP"/>
</dbReference>